<proteinExistence type="predicted"/>
<keyword evidence="1" id="KW-1133">Transmembrane helix</keyword>
<feature type="transmembrane region" description="Helical" evidence="1">
    <location>
        <begin position="148"/>
        <end position="170"/>
    </location>
</feature>
<dbReference type="Gene3D" id="1.10.1900.10">
    <property type="entry name" value="c-terminal domain of poly(a) binding protein"/>
    <property type="match status" value="1"/>
</dbReference>
<keyword evidence="3" id="KW-1185">Reference proteome</keyword>
<name>A0A4R3TLH1_9FIRM</name>
<dbReference type="AlphaFoldDB" id="A0A4R3TLH1"/>
<evidence type="ECO:0000256" key="1">
    <source>
        <dbReference type="SAM" id="Phobius"/>
    </source>
</evidence>
<dbReference type="SUPFAM" id="SSF158560">
    <property type="entry name" value="BH3980-like"/>
    <property type="match status" value="1"/>
</dbReference>
<reference evidence="2 3" key="1">
    <citation type="submission" date="2019-03" db="EMBL/GenBank/DDBJ databases">
        <title>Genomic Encyclopedia of Type Strains, Phase IV (KMG-IV): sequencing the most valuable type-strain genomes for metagenomic binning, comparative biology and taxonomic classification.</title>
        <authorList>
            <person name="Goeker M."/>
        </authorList>
    </citation>
    <scope>NUCLEOTIDE SEQUENCE [LARGE SCALE GENOMIC DNA]</scope>
    <source>
        <strain evidence="2 3">DSM 29481</strain>
    </source>
</reference>
<protein>
    <recommendedName>
        <fullName evidence="4">DUF1048 domain-containing protein</fullName>
    </recommendedName>
</protein>
<accession>A0A4R3TLH1</accession>
<evidence type="ECO:0000313" key="2">
    <source>
        <dbReference type="EMBL" id="TCU62456.1"/>
    </source>
</evidence>
<gene>
    <name evidence="2" type="ORF">EDD61_10494</name>
</gene>
<feature type="transmembrane region" description="Helical" evidence="1">
    <location>
        <begin position="116"/>
        <end position="136"/>
    </location>
</feature>
<dbReference type="Proteomes" id="UP000295773">
    <property type="component" value="Unassembled WGS sequence"/>
</dbReference>
<sequence>MKDTGNLNKEYRQVYQTMCEYLYTKNINKLIRKDILADILAIAEEGQLRGASPHETFGDYESFCDEVSKNAIAETKLETISLYLGAFLMLFSLSFLKELLFSLQTTLQLGYLLYDRADFCMYFTDFLMITLVMYIYQRYAFHLPKMRILIIIIGFIVIDGGMYLIAPYLLPAKMHIPLLFIGCICFICVIMLSLSYWLRHKHYQQFLNYKSTSGGENDVLQK</sequence>
<keyword evidence="1" id="KW-0812">Transmembrane</keyword>
<feature type="transmembrane region" description="Helical" evidence="1">
    <location>
        <begin position="79"/>
        <end position="96"/>
    </location>
</feature>
<evidence type="ECO:0008006" key="4">
    <source>
        <dbReference type="Google" id="ProtNLM"/>
    </source>
</evidence>
<comment type="caution">
    <text evidence="2">The sequence shown here is derived from an EMBL/GenBank/DDBJ whole genome shotgun (WGS) entry which is preliminary data.</text>
</comment>
<dbReference type="RefSeq" id="WP_132224067.1">
    <property type="nucleotide sequence ID" value="NZ_JANKBG010000004.1"/>
</dbReference>
<feature type="transmembrane region" description="Helical" evidence="1">
    <location>
        <begin position="176"/>
        <end position="198"/>
    </location>
</feature>
<dbReference type="EMBL" id="SMBP01000004">
    <property type="protein sequence ID" value="TCU62456.1"/>
    <property type="molecule type" value="Genomic_DNA"/>
</dbReference>
<organism evidence="2 3">
    <name type="scientific">Longicatena caecimuris</name>
    <dbReference type="NCBI Taxonomy" id="1796635"/>
    <lineage>
        <taxon>Bacteria</taxon>
        <taxon>Bacillati</taxon>
        <taxon>Bacillota</taxon>
        <taxon>Erysipelotrichia</taxon>
        <taxon>Erysipelotrichales</taxon>
        <taxon>Erysipelotrichaceae</taxon>
        <taxon>Longicatena</taxon>
    </lineage>
</organism>
<keyword evidence="1" id="KW-0472">Membrane</keyword>
<evidence type="ECO:0000313" key="3">
    <source>
        <dbReference type="Proteomes" id="UP000295773"/>
    </source>
</evidence>